<dbReference type="PROSITE" id="PS00455">
    <property type="entry name" value="AMP_BINDING"/>
    <property type="match status" value="1"/>
</dbReference>
<reference evidence="4" key="1">
    <citation type="journal article" date="2019" name="Int. J. Syst. Evol. Microbiol.">
        <title>The Global Catalogue of Microorganisms (GCM) 10K type strain sequencing project: providing services to taxonomists for standard genome sequencing and annotation.</title>
        <authorList>
            <consortium name="The Broad Institute Genomics Platform"/>
            <consortium name="The Broad Institute Genome Sequencing Center for Infectious Disease"/>
            <person name="Wu L."/>
            <person name="Ma J."/>
        </authorList>
    </citation>
    <scope>NUCLEOTIDE SEQUENCE [LARGE SCALE GENOMIC DNA]</scope>
    <source>
        <strain evidence="4">JCM 15089</strain>
    </source>
</reference>
<proteinExistence type="inferred from homology"/>
<dbReference type="Proteomes" id="UP001499951">
    <property type="component" value="Unassembled WGS sequence"/>
</dbReference>
<dbReference type="InterPro" id="IPR042099">
    <property type="entry name" value="ANL_N_sf"/>
</dbReference>
<comment type="similarity">
    <text evidence="1">Belongs to the ATP-dependent AMP-binding enzyme family.</text>
</comment>
<dbReference type="Pfam" id="PF01553">
    <property type="entry name" value="Acyltransferase"/>
    <property type="match status" value="1"/>
</dbReference>
<gene>
    <name evidence="3" type="ORF">GCM10008942_34550</name>
</gene>
<dbReference type="InterPro" id="IPR045851">
    <property type="entry name" value="AMP-bd_C_sf"/>
</dbReference>
<dbReference type="SUPFAM" id="SSF69593">
    <property type="entry name" value="Glycerol-3-phosphate (1)-acyltransferase"/>
    <property type="match status" value="1"/>
</dbReference>
<organism evidence="3 4">
    <name type="scientific">Rhizomicrobium electricum</name>
    <dbReference type="NCBI Taxonomy" id="480070"/>
    <lineage>
        <taxon>Bacteria</taxon>
        <taxon>Pseudomonadati</taxon>
        <taxon>Pseudomonadota</taxon>
        <taxon>Alphaproteobacteria</taxon>
        <taxon>Micropepsales</taxon>
        <taxon>Micropepsaceae</taxon>
        <taxon>Rhizomicrobium</taxon>
    </lineage>
</organism>
<accession>A0ABP3Q8H7</accession>
<dbReference type="PANTHER" id="PTHR43201:SF8">
    <property type="entry name" value="ACYL-COA SYNTHETASE FAMILY MEMBER 3"/>
    <property type="match status" value="1"/>
</dbReference>
<sequence>MAWLSSLSRRVHPFCLVRPLLRLFCRVRVSGLENLAAAGNRVLIVANHVSVWDAVLLSAFLPGQILFAMPATIATRRWLKPYWRSGHTLDQRHPITAKVMVDAIKAGRPCMAFPEGRVGRTGGLMKIYEGPGMIADKAGAAIVPIRIDGPQYSHFSELDGRIRKRLFPKITLTVLPAVKLNLPAEVKGHQRRRLAGSRLHDIMEAALVAGIPVSTLLRQMLASRAVRGGGNAIIEDAARQPLSHNVFAAKVFTLAGALARVLGSGEKIVGIMIPNGIPNATAIFAVQATDRVGAMINFSSGPRTVAQTCRVAKIASVVTLRAFVAAQHLEPVIEALMQNAIRVLYLEDILAGVTRWGRLAGWLRARLPVGLAAHGLSDDADRPAVLLFTSGTEGAPKGVMLSHRNIITNAFQFGIAIGFGAGDSVFACLPLFHSFGLTLGLFAPLFYGTRTFLYPSPLRYHDIPELVYDTGATLLLGTDTFLGNYARNAAPHDFYFLRFAIGGAEKIKPETRRLWAEKFGVRLFEGYGTTETAPVISVNTPLHYKPGSVGRAVSCLDVKLLPVEGIKDGCELLVRGPNLMLGYIKADQPGVIQPVKDGWYNTGDVVSLDETGFITILGRTKRFAKIGGEMVSLGAIEAVVSSLRPDLRHAVVSVQRTRKGEVIVLLTESGEFELSHLHAPLRAAGLTKLSFPRHIIKVAQIPLLGSGKTDYAAAEQIAYDSENVAG</sequence>
<dbReference type="CDD" id="cd07989">
    <property type="entry name" value="LPLAT_AGPAT-like"/>
    <property type="match status" value="1"/>
</dbReference>
<dbReference type="PANTHER" id="PTHR43201">
    <property type="entry name" value="ACYL-COA SYNTHETASE"/>
    <property type="match status" value="1"/>
</dbReference>
<dbReference type="EMBL" id="BAAADD010000009">
    <property type="protein sequence ID" value="GAA0582701.1"/>
    <property type="molecule type" value="Genomic_DNA"/>
</dbReference>
<dbReference type="Pfam" id="PF00501">
    <property type="entry name" value="AMP-binding"/>
    <property type="match status" value="1"/>
</dbReference>
<dbReference type="Gene3D" id="3.30.300.30">
    <property type="match status" value="1"/>
</dbReference>
<feature type="domain" description="Phospholipid/glycerol acyltransferase" evidence="2">
    <location>
        <begin position="42"/>
        <end position="150"/>
    </location>
</feature>
<dbReference type="Gene3D" id="3.40.50.12780">
    <property type="entry name" value="N-terminal domain of ligase-like"/>
    <property type="match status" value="1"/>
</dbReference>
<dbReference type="RefSeq" id="WP_166935383.1">
    <property type="nucleotide sequence ID" value="NZ_BAAADD010000009.1"/>
</dbReference>
<evidence type="ECO:0000313" key="3">
    <source>
        <dbReference type="EMBL" id="GAA0582701.1"/>
    </source>
</evidence>
<name>A0ABP3Q8H7_9PROT</name>
<evidence type="ECO:0000259" key="2">
    <source>
        <dbReference type="SMART" id="SM00563"/>
    </source>
</evidence>
<evidence type="ECO:0000313" key="4">
    <source>
        <dbReference type="Proteomes" id="UP001499951"/>
    </source>
</evidence>
<dbReference type="InterPro" id="IPR000873">
    <property type="entry name" value="AMP-dep_synth/lig_dom"/>
</dbReference>
<protein>
    <recommendedName>
        <fullName evidence="2">Phospholipid/glycerol acyltransferase domain-containing protein</fullName>
    </recommendedName>
</protein>
<dbReference type="SMART" id="SM00563">
    <property type="entry name" value="PlsC"/>
    <property type="match status" value="1"/>
</dbReference>
<evidence type="ECO:0000256" key="1">
    <source>
        <dbReference type="ARBA" id="ARBA00006432"/>
    </source>
</evidence>
<dbReference type="SUPFAM" id="SSF56801">
    <property type="entry name" value="Acetyl-CoA synthetase-like"/>
    <property type="match status" value="1"/>
</dbReference>
<dbReference type="InterPro" id="IPR002123">
    <property type="entry name" value="Plipid/glycerol_acylTrfase"/>
</dbReference>
<comment type="caution">
    <text evidence="3">The sequence shown here is derived from an EMBL/GenBank/DDBJ whole genome shotgun (WGS) entry which is preliminary data.</text>
</comment>
<keyword evidence="4" id="KW-1185">Reference proteome</keyword>
<dbReference type="InterPro" id="IPR020845">
    <property type="entry name" value="AMP-binding_CS"/>
</dbReference>